<sequence length="743" mass="81769">MDSGRRIDVNLPPAENSTQETSGIDVGLPPGVHSSPEMERIDVDLAEGVNLPQEVGGIDVDLAAAVNLPQEVGGIDVYLLPDMNFFDGNPLPVMNFSEEMGGFDDYFPRAVNFPQEMERFDINLPVMVNSSPEAAGGGAFGDPLGLSLSFNPCPGAGTEDAPRRIEVIDVESSGDEHAAVPMDVDVEIFNGAVDLMTLIESPRTVCGMEENGEEEWIVKDDWPSFSIDQFAESNVDKSKKTLHPLQNRTEEYWPSKAWMDWCQHRRDRDRSIAVDLAPKFAVYRDVSGDKEDEPGALSSDVEQEGQDLPGPFSDAMKIVEQRVLSRKTEPREADILWKPSNDGKRKLLAPSLKDLSLKVLSKYSEEIPSLEGIYDPVKHSIVSVLCRYGTMNAHVLGLYLDESSTEIHLSNCCWATEEQLEKALAACKIDQLTVVQLDICGRCMTDYVLEAMLAKAPNSLPSLTRISLKGACRLSDDGLTALVSSAPLLSSINLGQCTLITTDGVINLADKLKSVLRELYIDDCHNIDVMLILPALKKLENLEVLSVAGIPNVCDAFVRKLLPVCGRNMKKLAFADCRELTNAAMRAIGAYCHQLCALDLRKLHRLNDTTMKYLADGCRSITKLKLCGNTFSDEAIAAFLEASGESLTELSLNGIKKVSQQTAISISRRCYLKLQSLDLSFCRNITDEALGLIVDSCVNLRILKLFGCRQITEMFLDGHSNSQVMIIGLRGPILEEIEMPNFI</sequence>
<keyword evidence="3" id="KW-1185">Reference proteome</keyword>
<dbReference type="GO" id="GO:0031146">
    <property type="term" value="P:SCF-dependent proteasomal ubiquitin-dependent protein catabolic process"/>
    <property type="evidence" value="ECO:0007669"/>
    <property type="project" value="TreeGrafter"/>
</dbReference>
<dbReference type="AlphaFoldDB" id="A0A8B9B399"/>
<evidence type="ECO:0000313" key="4">
    <source>
        <dbReference type="RefSeq" id="XP_038990284.1"/>
    </source>
</evidence>
<dbReference type="RefSeq" id="XP_038990284.1">
    <property type="nucleotide sequence ID" value="XM_039134356.1"/>
</dbReference>
<dbReference type="KEGG" id="pda:103705857"/>
<protein>
    <submittedName>
        <fullName evidence="4">Uncharacterized protein LOC103705857</fullName>
    </submittedName>
</protein>
<evidence type="ECO:0000313" key="3">
    <source>
        <dbReference type="Proteomes" id="UP000228380"/>
    </source>
</evidence>
<feature type="region of interest" description="Disordered" evidence="1">
    <location>
        <begin position="1"/>
        <end position="28"/>
    </location>
</feature>
<dbReference type="Gene3D" id="3.80.10.10">
    <property type="entry name" value="Ribonuclease Inhibitor"/>
    <property type="match status" value="2"/>
</dbReference>
<organism evidence="3 4">
    <name type="scientific">Phoenix dactylifera</name>
    <name type="common">Date palm</name>
    <dbReference type="NCBI Taxonomy" id="42345"/>
    <lineage>
        <taxon>Eukaryota</taxon>
        <taxon>Viridiplantae</taxon>
        <taxon>Streptophyta</taxon>
        <taxon>Embryophyta</taxon>
        <taxon>Tracheophyta</taxon>
        <taxon>Spermatophyta</taxon>
        <taxon>Magnoliopsida</taxon>
        <taxon>Liliopsida</taxon>
        <taxon>Arecaceae</taxon>
        <taxon>Coryphoideae</taxon>
        <taxon>Phoeniceae</taxon>
        <taxon>Phoenix</taxon>
    </lineage>
</organism>
<proteinExistence type="predicted"/>
<dbReference type="Pfam" id="PF25372">
    <property type="entry name" value="DUF7885"/>
    <property type="match status" value="1"/>
</dbReference>
<reference evidence="4" key="2">
    <citation type="submission" date="2025-08" db="UniProtKB">
        <authorList>
            <consortium name="RefSeq"/>
        </authorList>
    </citation>
    <scope>IDENTIFICATION</scope>
    <source>
        <tissue evidence="4">Young leaves</tissue>
    </source>
</reference>
<evidence type="ECO:0000256" key="1">
    <source>
        <dbReference type="SAM" id="MobiDB-lite"/>
    </source>
</evidence>
<dbReference type="GO" id="GO:0019005">
    <property type="term" value="C:SCF ubiquitin ligase complex"/>
    <property type="evidence" value="ECO:0007669"/>
    <property type="project" value="TreeGrafter"/>
</dbReference>
<dbReference type="SMART" id="SM00367">
    <property type="entry name" value="LRR_CC"/>
    <property type="match status" value="6"/>
</dbReference>
<evidence type="ECO:0000259" key="2">
    <source>
        <dbReference type="Pfam" id="PF25372"/>
    </source>
</evidence>
<dbReference type="PANTHER" id="PTHR13318:SF101">
    <property type="entry name" value="F-BOX_LRR PROTEIN"/>
    <property type="match status" value="1"/>
</dbReference>
<feature type="domain" description="F-box/LRR-repeat protein 15-like leucin rich repeat" evidence="2">
    <location>
        <begin position="592"/>
        <end position="731"/>
    </location>
</feature>
<dbReference type="GeneID" id="103705857"/>
<reference evidence="3" key="1">
    <citation type="journal article" date="2019" name="Nat. Commun.">
        <title>Genome-wide association mapping of date palm fruit traits.</title>
        <authorList>
            <person name="Hazzouri K.M."/>
            <person name="Gros-Balthazard M."/>
            <person name="Flowers J.M."/>
            <person name="Copetti D."/>
            <person name="Lemansour A."/>
            <person name="Lebrun M."/>
            <person name="Masmoudi K."/>
            <person name="Ferrand S."/>
            <person name="Dhar M.I."/>
            <person name="Fresquez Z.A."/>
            <person name="Rosas U."/>
            <person name="Zhang J."/>
            <person name="Talag J."/>
            <person name="Lee S."/>
            <person name="Kudrna D."/>
            <person name="Powell R.F."/>
            <person name="Leitch I.J."/>
            <person name="Krueger R.R."/>
            <person name="Wing R.A."/>
            <person name="Amiri K.M.A."/>
            <person name="Purugganan M.D."/>
        </authorList>
    </citation>
    <scope>NUCLEOTIDE SEQUENCE [LARGE SCALE GENOMIC DNA]</scope>
    <source>
        <strain evidence="3">cv. Khalas</strain>
    </source>
</reference>
<feature type="region of interest" description="Disordered" evidence="1">
    <location>
        <begin position="287"/>
        <end position="312"/>
    </location>
</feature>
<name>A0A8B9B399_PHODC</name>
<dbReference type="InterPro" id="IPR032675">
    <property type="entry name" value="LRR_dom_sf"/>
</dbReference>
<dbReference type="SUPFAM" id="SSF52047">
    <property type="entry name" value="RNI-like"/>
    <property type="match status" value="1"/>
</dbReference>
<gene>
    <name evidence="4" type="primary">LOC103705857</name>
</gene>
<accession>A0A8B9B399</accession>
<dbReference type="Proteomes" id="UP000228380">
    <property type="component" value="Chromosome 15"/>
</dbReference>
<dbReference type="PANTHER" id="PTHR13318">
    <property type="entry name" value="PARTNER OF PAIRED, ISOFORM B-RELATED"/>
    <property type="match status" value="1"/>
</dbReference>
<dbReference type="InterPro" id="IPR057207">
    <property type="entry name" value="FBXL15_LRR"/>
</dbReference>
<dbReference type="InterPro" id="IPR006553">
    <property type="entry name" value="Leu-rich_rpt_Cys-con_subtyp"/>
</dbReference>
<dbReference type="OrthoDB" id="10257471at2759"/>